<organism evidence="3 4">
    <name type="scientific">Streptomyces alanosinicus</name>
    <dbReference type="NCBI Taxonomy" id="68171"/>
    <lineage>
        <taxon>Bacteria</taxon>
        <taxon>Bacillati</taxon>
        <taxon>Actinomycetota</taxon>
        <taxon>Actinomycetes</taxon>
        <taxon>Kitasatosporales</taxon>
        <taxon>Streptomycetaceae</taxon>
        <taxon>Streptomyces</taxon>
    </lineage>
</organism>
<dbReference type="Proteomes" id="UP000655443">
    <property type="component" value="Unassembled WGS sequence"/>
</dbReference>
<evidence type="ECO:0000259" key="2">
    <source>
        <dbReference type="Pfam" id="PF19955"/>
    </source>
</evidence>
<reference evidence="3" key="2">
    <citation type="submission" date="2020-09" db="EMBL/GenBank/DDBJ databases">
        <authorList>
            <person name="Sun Q."/>
            <person name="Ohkuma M."/>
        </authorList>
    </citation>
    <scope>NUCLEOTIDE SEQUENCE</scope>
    <source>
        <strain evidence="3">JCM 4714</strain>
    </source>
</reference>
<evidence type="ECO:0000313" key="3">
    <source>
        <dbReference type="EMBL" id="GHE08694.1"/>
    </source>
</evidence>
<keyword evidence="4" id="KW-1185">Reference proteome</keyword>
<protein>
    <recommendedName>
        <fullName evidence="5">CHAT domain-containing protein</fullName>
    </recommendedName>
</protein>
<proteinExistence type="predicted"/>
<name>A0A919D434_9ACTN</name>
<dbReference type="RefSeq" id="WP_189956625.1">
    <property type="nucleotide sequence ID" value="NZ_BMVG01000017.1"/>
</dbReference>
<dbReference type="AlphaFoldDB" id="A0A919D434"/>
<feature type="domain" description="Effector-associated" evidence="2">
    <location>
        <begin position="16"/>
        <end position="95"/>
    </location>
</feature>
<reference evidence="3" key="1">
    <citation type="journal article" date="2014" name="Int. J. Syst. Evol. Microbiol.">
        <title>Complete genome sequence of Corynebacterium casei LMG S-19264T (=DSM 44701T), isolated from a smear-ripened cheese.</title>
        <authorList>
            <consortium name="US DOE Joint Genome Institute (JGI-PGF)"/>
            <person name="Walter F."/>
            <person name="Albersmeier A."/>
            <person name="Kalinowski J."/>
            <person name="Ruckert C."/>
        </authorList>
    </citation>
    <scope>NUCLEOTIDE SEQUENCE</scope>
    <source>
        <strain evidence="3">JCM 4714</strain>
    </source>
</reference>
<dbReference type="Pfam" id="PF19955">
    <property type="entry name" value="EAD1"/>
    <property type="match status" value="1"/>
</dbReference>
<dbReference type="InterPro" id="IPR045430">
    <property type="entry name" value="EAD1"/>
</dbReference>
<dbReference type="Pfam" id="PF12770">
    <property type="entry name" value="CHAT"/>
    <property type="match status" value="1"/>
</dbReference>
<accession>A0A919D434</accession>
<evidence type="ECO:0000259" key="1">
    <source>
        <dbReference type="Pfam" id="PF12770"/>
    </source>
</evidence>
<gene>
    <name evidence="3" type="ORF">GCM10010339_58460</name>
</gene>
<evidence type="ECO:0000313" key="4">
    <source>
        <dbReference type="Proteomes" id="UP000655443"/>
    </source>
</evidence>
<dbReference type="InterPro" id="IPR024983">
    <property type="entry name" value="CHAT_dom"/>
</dbReference>
<feature type="domain" description="CHAT" evidence="1">
    <location>
        <begin position="118"/>
        <end position="258"/>
    </location>
</feature>
<comment type="caution">
    <text evidence="3">The sequence shown here is derived from an EMBL/GenBank/DDBJ whole genome shotgun (WGS) entry which is preliminary data.</text>
</comment>
<sequence length="284" mass="29443">MASPTWKQLRDAGAFETLGELFPDVLSSHAFLEDLGISPAVLPPFAPPLPAASWWRTVCRTVEQGRFGGVALGDLVDAAAARYPGHRALAALAGRGAPTALRVLCLMSAPLDEARLRLGAEQRVIQEAADRSAGRLTVAVRPAARVADVLTGLQAVRPHIVHFAGHGTDDGRLVLEDDTGTSQPVPVRALAAALALHAPLACVVLNSCWSAAYAQSLLDCADTVVGTHGELDDDAALTFAAAFYDSLAHSAAVDRACAAGRAALGLHGHGPDAVHQISRGSRAA</sequence>
<evidence type="ECO:0008006" key="5">
    <source>
        <dbReference type="Google" id="ProtNLM"/>
    </source>
</evidence>
<dbReference type="EMBL" id="BMVG01000017">
    <property type="protein sequence ID" value="GHE08694.1"/>
    <property type="molecule type" value="Genomic_DNA"/>
</dbReference>